<dbReference type="RefSeq" id="WP_036935834.1">
    <property type="nucleotide sequence ID" value="NZ_JQKC01000001.1"/>
</dbReference>
<keyword evidence="7 14" id="KW-0812">Transmembrane</keyword>
<dbReference type="eggNOG" id="COG5002">
    <property type="taxonomic scope" value="Bacteria"/>
</dbReference>
<keyword evidence="4" id="KW-1003">Cell membrane</keyword>
<keyword evidence="12" id="KW-0902">Two-component regulatory system</keyword>
<protein>
    <recommendedName>
        <fullName evidence="3">histidine kinase</fullName>
        <ecNumber evidence="3">2.7.13.3</ecNumber>
    </recommendedName>
</protein>
<evidence type="ECO:0000256" key="1">
    <source>
        <dbReference type="ARBA" id="ARBA00000085"/>
    </source>
</evidence>
<evidence type="ECO:0000256" key="3">
    <source>
        <dbReference type="ARBA" id="ARBA00012438"/>
    </source>
</evidence>
<organism evidence="17 18">
    <name type="scientific">Pseudobacteroides cellulosolvens ATCC 35603 = DSM 2933</name>
    <dbReference type="NCBI Taxonomy" id="398512"/>
    <lineage>
        <taxon>Bacteria</taxon>
        <taxon>Bacillati</taxon>
        <taxon>Bacillota</taxon>
        <taxon>Clostridia</taxon>
        <taxon>Eubacteriales</taxon>
        <taxon>Oscillospiraceae</taxon>
        <taxon>Pseudobacteroides</taxon>
    </lineage>
</organism>
<evidence type="ECO:0000313" key="18">
    <source>
        <dbReference type="Proteomes" id="UP000036923"/>
    </source>
</evidence>
<reference evidence="18" key="1">
    <citation type="submission" date="2015-07" db="EMBL/GenBank/DDBJ databases">
        <title>Near-Complete Genome Sequence of the Cellulolytic Bacterium Bacteroides (Pseudobacteroides) cellulosolvens ATCC 35603.</title>
        <authorList>
            <person name="Dassa B."/>
            <person name="Utturkar S.M."/>
            <person name="Klingeman D.M."/>
            <person name="Hurt R.A."/>
            <person name="Keller M."/>
            <person name="Xu J."/>
            <person name="Reddy Y.H.K."/>
            <person name="Borovok I."/>
            <person name="Grinberg I.R."/>
            <person name="Lamed R."/>
            <person name="Zhivin O."/>
            <person name="Bayer E.A."/>
            <person name="Brown S.D."/>
        </authorList>
    </citation>
    <scope>NUCLEOTIDE SEQUENCE [LARGE SCALE GENOMIC DNA]</scope>
    <source>
        <strain evidence="18">DSM 2933</strain>
    </source>
</reference>
<sequence length="478" mass="54601">MSRLHKHLVITNIAIMIVPLLITVIVASAYIFVSFTIFDTSISSESIKNLTNVEYELFKANSGTFQKNPEFLLDKDFQKNLTIRLSSINTDIVIIKNSKTVYSSKDFSQMAIERCLDFSKHNYLRSTVDLDGTPYIVKVINQTFPDTTVGYVILLAQIDKDVIASKDFIIFVIVMFFLTFIITNLILTYSFSKSMVKPILRLKDAASEISCGNLAHEVVVEGDSEIRDLCQSFEQMRLKLKESVYTQAKFEDNRKMLISSISHDLKTPITSIKGYVEGILDGVANSPEKIEKYLKTIYSKAVQVDSMIDDLLFHSKLDLNQMPFNFERTDVYNFFRHCIEEIEPELEKANIKIELINMLPDYRFLFIDRTQIRRVVLNILDNSKKYMNKENGTIEVTLREKDNNIIVQIKDNGAGIPKNDMPFIFDKFYRADTARSTKAGSGLGLAIAKQIIEGHQGKIWSISKENEGTSILFSLKKL</sequence>
<dbReference type="InterPro" id="IPR036890">
    <property type="entry name" value="HATPase_C_sf"/>
</dbReference>
<dbReference type="SMART" id="SM00388">
    <property type="entry name" value="HisKA"/>
    <property type="match status" value="1"/>
</dbReference>
<dbReference type="PRINTS" id="PR00344">
    <property type="entry name" value="BCTRLSENSOR"/>
</dbReference>
<feature type="transmembrane region" description="Helical" evidence="14">
    <location>
        <begin position="12"/>
        <end position="38"/>
    </location>
</feature>
<evidence type="ECO:0000256" key="7">
    <source>
        <dbReference type="ARBA" id="ARBA00022692"/>
    </source>
</evidence>
<dbReference type="PROSITE" id="PS50109">
    <property type="entry name" value="HIS_KIN"/>
    <property type="match status" value="1"/>
</dbReference>
<dbReference type="InterPro" id="IPR004358">
    <property type="entry name" value="Sig_transdc_His_kin-like_C"/>
</dbReference>
<dbReference type="InterPro" id="IPR003660">
    <property type="entry name" value="HAMP_dom"/>
</dbReference>
<dbReference type="CDD" id="cd06225">
    <property type="entry name" value="HAMP"/>
    <property type="match status" value="1"/>
</dbReference>
<evidence type="ECO:0000256" key="8">
    <source>
        <dbReference type="ARBA" id="ARBA00022741"/>
    </source>
</evidence>
<evidence type="ECO:0000313" key="17">
    <source>
        <dbReference type="EMBL" id="KNY29269.1"/>
    </source>
</evidence>
<keyword evidence="10" id="KW-0067">ATP-binding</keyword>
<keyword evidence="6" id="KW-0808">Transferase</keyword>
<name>A0A0L6JU77_9FIRM</name>
<dbReference type="Pfam" id="PF00512">
    <property type="entry name" value="HisKA"/>
    <property type="match status" value="1"/>
</dbReference>
<evidence type="ECO:0000256" key="14">
    <source>
        <dbReference type="SAM" id="Phobius"/>
    </source>
</evidence>
<dbReference type="STRING" id="398512.Bccel_4543"/>
<dbReference type="EC" id="2.7.13.3" evidence="3"/>
<evidence type="ECO:0000256" key="13">
    <source>
        <dbReference type="ARBA" id="ARBA00023136"/>
    </source>
</evidence>
<evidence type="ECO:0000256" key="12">
    <source>
        <dbReference type="ARBA" id="ARBA00023012"/>
    </source>
</evidence>
<feature type="transmembrane region" description="Helical" evidence="14">
    <location>
        <begin position="168"/>
        <end position="191"/>
    </location>
</feature>
<dbReference type="InterPro" id="IPR050398">
    <property type="entry name" value="HssS/ArlS-like"/>
</dbReference>
<keyword evidence="11 14" id="KW-1133">Transmembrane helix</keyword>
<evidence type="ECO:0000256" key="11">
    <source>
        <dbReference type="ARBA" id="ARBA00022989"/>
    </source>
</evidence>
<keyword evidence="5" id="KW-0597">Phosphoprotein</keyword>
<dbReference type="InterPro" id="IPR005467">
    <property type="entry name" value="His_kinase_dom"/>
</dbReference>
<evidence type="ECO:0000259" key="15">
    <source>
        <dbReference type="PROSITE" id="PS50109"/>
    </source>
</evidence>
<dbReference type="GO" id="GO:0005886">
    <property type="term" value="C:plasma membrane"/>
    <property type="evidence" value="ECO:0007669"/>
    <property type="project" value="UniProtKB-SubCell"/>
</dbReference>
<evidence type="ECO:0000256" key="5">
    <source>
        <dbReference type="ARBA" id="ARBA00022553"/>
    </source>
</evidence>
<dbReference type="InterPro" id="IPR003594">
    <property type="entry name" value="HATPase_dom"/>
</dbReference>
<accession>A0A0L6JU77</accession>
<proteinExistence type="predicted"/>
<dbReference type="PANTHER" id="PTHR45528">
    <property type="entry name" value="SENSOR HISTIDINE KINASE CPXA"/>
    <property type="match status" value="1"/>
</dbReference>
<dbReference type="CDD" id="cd00075">
    <property type="entry name" value="HATPase"/>
    <property type="match status" value="1"/>
</dbReference>
<feature type="domain" description="Histidine kinase" evidence="15">
    <location>
        <begin position="260"/>
        <end position="478"/>
    </location>
</feature>
<dbReference type="GO" id="GO:0005524">
    <property type="term" value="F:ATP binding"/>
    <property type="evidence" value="ECO:0007669"/>
    <property type="project" value="UniProtKB-KW"/>
</dbReference>
<dbReference type="Gene3D" id="1.10.287.130">
    <property type="match status" value="1"/>
</dbReference>
<dbReference type="OrthoDB" id="335833at2"/>
<dbReference type="eggNOG" id="COG3850">
    <property type="taxonomic scope" value="Bacteria"/>
</dbReference>
<dbReference type="SUPFAM" id="SSF47384">
    <property type="entry name" value="Homodimeric domain of signal transducing histidine kinase"/>
    <property type="match status" value="1"/>
</dbReference>
<dbReference type="AlphaFoldDB" id="A0A0L6JU77"/>
<dbReference type="Proteomes" id="UP000036923">
    <property type="component" value="Unassembled WGS sequence"/>
</dbReference>
<dbReference type="PATRIC" id="fig|398512.5.peg.4760"/>
<comment type="caution">
    <text evidence="17">The sequence shown here is derived from an EMBL/GenBank/DDBJ whole genome shotgun (WGS) entry which is preliminary data.</text>
</comment>
<dbReference type="SUPFAM" id="SSF158472">
    <property type="entry name" value="HAMP domain-like"/>
    <property type="match status" value="1"/>
</dbReference>
<evidence type="ECO:0000256" key="9">
    <source>
        <dbReference type="ARBA" id="ARBA00022777"/>
    </source>
</evidence>
<dbReference type="SUPFAM" id="SSF55874">
    <property type="entry name" value="ATPase domain of HSP90 chaperone/DNA topoisomerase II/histidine kinase"/>
    <property type="match status" value="1"/>
</dbReference>
<dbReference type="CDD" id="cd00082">
    <property type="entry name" value="HisKA"/>
    <property type="match status" value="1"/>
</dbReference>
<evidence type="ECO:0000256" key="6">
    <source>
        <dbReference type="ARBA" id="ARBA00022679"/>
    </source>
</evidence>
<dbReference type="SMART" id="SM00304">
    <property type="entry name" value="HAMP"/>
    <property type="match status" value="1"/>
</dbReference>
<dbReference type="InterPro" id="IPR003661">
    <property type="entry name" value="HisK_dim/P_dom"/>
</dbReference>
<evidence type="ECO:0000256" key="10">
    <source>
        <dbReference type="ARBA" id="ARBA00022840"/>
    </source>
</evidence>
<dbReference type="Gene3D" id="3.30.565.10">
    <property type="entry name" value="Histidine kinase-like ATPase, C-terminal domain"/>
    <property type="match status" value="1"/>
</dbReference>
<feature type="domain" description="HAMP" evidence="16">
    <location>
        <begin position="193"/>
        <end position="245"/>
    </location>
</feature>
<evidence type="ECO:0000256" key="4">
    <source>
        <dbReference type="ARBA" id="ARBA00022475"/>
    </source>
</evidence>
<dbReference type="PANTHER" id="PTHR45528:SF1">
    <property type="entry name" value="SENSOR HISTIDINE KINASE CPXA"/>
    <property type="match status" value="1"/>
</dbReference>
<evidence type="ECO:0000256" key="2">
    <source>
        <dbReference type="ARBA" id="ARBA00004651"/>
    </source>
</evidence>
<dbReference type="FunFam" id="1.10.287.130:FF:000001">
    <property type="entry name" value="Two-component sensor histidine kinase"/>
    <property type="match status" value="1"/>
</dbReference>
<dbReference type="SMART" id="SM00387">
    <property type="entry name" value="HATPase_c"/>
    <property type="match status" value="1"/>
</dbReference>
<dbReference type="InterPro" id="IPR036097">
    <property type="entry name" value="HisK_dim/P_sf"/>
</dbReference>
<keyword evidence="8" id="KW-0547">Nucleotide-binding</keyword>
<keyword evidence="9 17" id="KW-0418">Kinase</keyword>
<dbReference type="EMBL" id="LGTC01000001">
    <property type="protein sequence ID" value="KNY29269.1"/>
    <property type="molecule type" value="Genomic_DNA"/>
</dbReference>
<dbReference type="Pfam" id="PF02518">
    <property type="entry name" value="HATPase_c"/>
    <property type="match status" value="1"/>
</dbReference>
<gene>
    <name evidence="17" type="ORF">Bccel_4543</name>
</gene>
<dbReference type="PROSITE" id="PS50885">
    <property type="entry name" value="HAMP"/>
    <property type="match status" value="1"/>
</dbReference>
<dbReference type="Pfam" id="PF00672">
    <property type="entry name" value="HAMP"/>
    <property type="match status" value="1"/>
</dbReference>
<keyword evidence="18" id="KW-1185">Reference proteome</keyword>
<evidence type="ECO:0000259" key="16">
    <source>
        <dbReference type="PROSITE" id="PS50885"/>
    </source>
</evidence>
<dbReference type="Gene3D" id="6.10.340.10">
    <property type="match status" value="1"/>
</dbReference>
<dbReference type="FunFam" id="3.30.565.10:FF:000006">
    <property type="entry name" value="Sensor histidine kinase WalK"/>
    <property type="match status" value="1"/>
</dbReference>
<comment type="subcellular location">
    <subcellularLocation>
        <location evidence="2">Cell membrane</location>
        <topology evidence="2">Multi-pass membrane protein</topology>
    </subcellularLocation>
</comment>
<dbReference type="GO" id="GO:0000155">
    <property type="term" value="F:phosphorelay sensor kinase activity"/>
    <property type="evidence" value="ECO:0007669"/>
    <property type="project" value="InterPro"/>
</dbReference>
<comment type="catalytic activity">
    <reaction evidence="1">
        <text>ATP + protein L-histidine = ADP + protein N-phospho-L-histidine.</text>
        <dbReference type="EC" id="2.7.13.3"/>
    </reaction>
</comment>
<keyword evidence="13 14" id="KW-0472">Membrane</keyword>